<dbReference type="KEGG" id="caby:Cabys_1415"/>
<evidence type="ECO:0000256" key="1">
    <source>
        <dbReference type="SAM" id="MobiDB-lite"/>
    </source>
</evidence>
<sequence>MSIKLRRKSFLQKWNAETNGGLKWKERGPPAFKGRGGKHF</sequence>
<accession>A0A1J1C6Z6</accession>
<organism evidence="2 3">
    <name type="scientific">Caldithrix abyssi DSM 13497</name>
    <dbReference type="NCBI Taxonomy" id="880073"/>
    <lineage>
        <taxon>Bacteria</taxon>
        <taxon>Pseudomonadati</taxon>
        <taxon>Calditrichota</taxon>
        <taxon>Calditrichia</taxon>
        <taxon>Calditrichales</taxon>
        <taxon>Calditrichaceae</taxon>
        <taxon>Caldithrix</taxon>
    </lineage>
</organism>
<reference evidence="2 3" key="1">
    <citation type="submission" date="2016-11" db="EMBL/GenBank/DDBJ databases">
        <title>Genomic analysis of Caldithrix abyssi and proposal of a novel bacterial phylum Caldithrichaeota.</title>
        <authorList>
            <person name="Kublanov I."/>
            <person name="Sigalova O."/>
            <person name="Gavrilov S."/>
            <person name="Lebedinsky A."/>
            <person name="Ivanova N."/>
            <person name="Daum C."/>
            <person name="Reddy T."/>
            <person name="Klenk H.P."/>
            <person name="Goker M."/>
            <person name="Reva O."/>
            <person name="Miroshnichenko M."/>
            <person name="Kyprides N."/>
            <person name="Woyke T."/>
            <person name="Gelfand M."/>
        </authorList>
    </citation>
    <scope>NUCLEOTIDE SEQUENCE [LARGE SCALE GENOMIC DNA]</scope>
    <source>
        <strain evidence="2 3">LF13</strain>
    </source>
</reference>
<dbReference type="AlphaFoldDB" id="A0A1J1C6Z6"/>
<name>A0A1J1C6Z6_CALAY</name>
<proteinExistence type="predicted"/>
<evidence type="ECO:0000313" key="3">
    <source>
        <dbReference type="Proteomes" id="UP000183868"/>
    </source>
</evidence>
<dbReference type="EMBL" id="CP018099">
    <property type="protein sequence ID" value="APF18164.1"/>
    <property type="molecule type" value="Genomic_DNA"/>
</dbReference>
<gene>
    <name evidence="2" type="ORF">Cabys_1415</name>
</gene>
<dbReference type="Proteomes" id="UP000183868">
    <property type="component" value="Chromosome"/>
</dbReference>
<evidence type="ECO:0000313" key="2">
    <source>
        <dbReference type="EMBL" id="APF18164.1"/>
    </source>
</evidence>
<protein>
    <submittedName>
        <fullName evidence="2">Uncharacterized protein</fullName>
    </submittedName>
</protein>
<feature type="region of interest" description="Disordered" evidence="1">
    <location>
        <begin position="21"/>
        <end position="40"/>
    </location>
</feature>